<dbReference type="HAMAP" id="MF_00022">
    <property type="entry name" value="Glu_tRNA_synth_type1"/>
    <property type="match status" value="1"/>
</dbReference>
<dbReference type="eggNOG" id="KOG1149">
    <property type="taxonomic scope" value="Eukaryota"/>
</dbReference>
<evidence type="ECO:0000256" key="3">
    <source>
        <dbReference type="ARBA" id="ARBA00012835"/>
    </source>
</evidence>
<keyword evidence="8 11" id="KW-0030">Aminoacyl-tRNA synthetase</keyword>
<evidence type="ECO:0000256" key="1">
    <source>
        <dbReference type="ARBA" id="ARBA00004173"/>
    </source>
</evidence>
<dbReference type="InterPro" id="IPR020058">
    <property type="entry name" value="Glu/Gln-tRNA-synth_Ib_cat-dom"/>
</dbReference>
<dbReference type="KEGG" id="bcom:BAUCODRAFT_105756"/>
<dbReference type="RefSeq" id="XP_007675059.1">
    <property type="nucleotide sequence ID" value="XM_007676869.1"/>
</dbReference>
<evidence type="ECO:0000256" key="10">
    <source>
        <dbReference type="ARBA" id="ARBA00072917"/>
    </source>
</evidence>
<accession>M2LV05</accession>
<dbReference type="PRINTS" id="PR00987">
    <property type="entry name" value="TRNASYNTHGLU"/>
</dbReference>
<dbReference type="SUPFAM" id="SSF52374">
    <property type="entry name" value="Nucleotidylyl transferase"/>
    <property type="match status" value="1"/>
</dbReference>
<evidence type="ECO:0000313" key="14">
    <source>
        <dbReference type="Proteomes" id="UP000011761"/>
    </source>
</evidence>
<dbReference type="InterPro" id="IPR004527">
    <property type="entry name" value="Glu-tRNA-ligase_bac/mito"/>
</dbReference>
<dbReference type="InterPro" id="IPR008925">
    <property type="entry name" value="aa_tRNA-synth_I_cd-bd_sf"/>
</dbReference>
<dbReference type="GO" id="GO:0005524">
    <property type="term" value="F:ATP binding"/>
    <property type="evidence" value="ECO:0007669"/>
    <property type="project" value="UniProtKB-KW"/>
</dbReference>
<dbReference type="FunFam" id="3.40.50.620:FF:000045">
    <property type="entry name" value="Glutamate--tRNA ligase, mitochondrial"/>
    <property type="match status" value="1"/>
</dbReference>
<keyword evidence="14" id="KW-1185">Reference proteome</keyword>
<keyword evidence="7 11" id="KW-0648">Protein biosynthesis</keyword>
<proteinExistence type="inferred from homology"/>
<feature type="domain" description="Glutamyl/glutaminyl-tRNA synthetase class Ib catalytic" evidence="12">
    <location>
        <begin position="87"/>
        <end position="415"/>
    </location>
</feature>
<evidence type="ECO:0000256" key="7">
    <source>
        <dbReference type="ARBA" id="ARBA00022917"/>
    </source>
</evidence>
<dbReference type="GO" id="GO:0005739">
    <property type="term" value="C:mitochondrion"/>
    <property type="evidence" value="ECO:0007669"/>
    <property type="project" value="UniProtKB-SubCell"/>
</dbReference>
<comment type="subcellular location">
    <subcellularLocation>
        <location evidence="1">Mitochondrion</location>
    </subcellularLocation>
</comment>
<evidence type="ECO:0000256" key="5">
    <source>
        <dbReference type="ARBA" id="ARBA00022741"/>
    </source>
</evidence>
<evidence type="ECO:0000256" key="6">
    <source>
        <dbReference type="ARBA" id="ARBA00022840"/>
    </source>
</evidence>
<dbReference type="OMA" id="YHYLRWA"/>
<dbReference type="PANTHER" id="PTHR43311:SF2">
    <property type="entry name" value="GLUTAMATE--TRNA LIGASE, MITOCHONDRIAL-RELATED"/>
    <property type="match status" value="1"/>
</dbReference>
<protein>
    <recommendedName>
        <fullName evidence="10">Glutamate--tRNA ligase, mitochondrial</fullName>
        <ecNumber evidence="3">6.1.1.17</ecNumber>
    </recommendedName>
    <alternativeName>
        <fullName evidence="9">Glutamyl-tRNA synthetase</fullName>
    </alternativeName>
</protein>
<dbReference type="AlphaFoldDB" id="M2LV05"/>
<keyword evidence="6 11" id="KW-0067">ATP-binding</keyword>
<dbReference type="GeneID" id="19107107"/>
<dbReference type="STRING" id="717646.M2LV05"/>
<dbReference type="EMBL" id="KB445553">
    <property type="protein sequence ID" value="EMC98447.1"/>
    <property type="molecule type" value="Genomic_DNA"/>
</dbReference>
<dbReference type="InterPro" id="IPR001412">
    <property type="entry name" value="aa-tRNA-synth_I_CS"/>
</dbReference>
<dbReference type="Pfam" id="PF00749">
    <property type="entry name" value="tRNA-synt_1c"/>
    <property type="match status" value="1"/>
</dbReference>
<comment type="similarity">
    <text evidence="2">Belongs to the class-I aminoacyl-tRNA synthetase family. Glutamate--tRNA ligase type 1 subfamily.</text>
</comment>
<dbReference type="PROSITE" id="PS00178">
    <property type="entry name" value="AA_TRNA_LIGASE_I"/>
    <property type="match status" value="1"/>
</dbReference>
<dbReference type="InterPro" id="IPR049940">
    <property type="entry name" value="GluQ/Sye"/>
</dbReference>
<dbReference type="EC" id="6.1.1.17" evidence="3"/>
<dbReference type="CDD" id="cd00808">
    <property type="entry name" value="GluRS_core"/>
    <property type="match status" value="1"/>
</dbReference>
<dbReference type="OrthoDB" id="428822at2759"/>
<keyword evidence="5 11" id="KW-0547">Nucleotide-binding</keyword>
<evidence type="ECO:0000259" key="12">
    <source>
        <dbReference type="Pfam" id="PF00749"/>
    </source>
</evidence>
<dbReference type="PANTHER" id="PTHR43311">
    <property type="entry name" value="GLUTAMATE--TRNA LIGASE"/>
    <property type="match status" value="1"/>
</dbReference>
<evidence type="ECO:0000256" key="8">
    <source>
        <dbReference type="ARBA" id="ARBA00023146"/>
    </source>
</evidence>
<dbReference type="Gene3D" id="3.40.50.620">
    <property type="entry name" value="HUPs"/>
    <property type="match status" value="1"/>
</dbReference>
<dbReference type="GO" id="GO:0008270">
    <property type="term" value="F:zinc ion binding"/>
    <property type="evidence" value="ECO:0007669"/>
    <property type="project" value="InterPro"/>
</dbReference>
<evidence type="ECO:0000313" key="13">
    <source>
        <dbReference type="EMBL" id="EMC98447.1"/>
    </source>
</evidence>
<dbReference type="InterPro" id="IPR000924">
    <property type="entry name" value="Glu/Gln-tRNA-synth"/>
</dbReference>
<dbReference type="HOGENOM" id="CLU_015768_6_3_1"/>
<organism evidence="13 14">
    <name type="scientific">Baudoinia panamericana (strain UAMH 10762)</name>
    <name type="common">Angels' share fungus</name>
    <name type="synonym">Baudoinia compniacensis (strain UAMH 10762)</name>
    <dbReference type="NCBI Taxonomy" id="717646"/>
    <lineage>
        <taxon>Eukaryota</taxon>
        <taxon>Fungi</taxon>
        <taxon>Dikarya</taxon>
        <taxon>Ascomycota</taxon>
        <taxon>Pezizomycotina</taxon>
        <taxon>Dothideomycetes</taxon>
        <taxon>Dothideomycetidae</taxon>
        <taxon>Mycosphaerellales</taxon>
        <taxon>Teratosphaeriaceae</taxon>
        <taxon>Baudoinia</taxon>
    </lineage>
</organism>
<dbReference type="GO" id="GO:0004818">
    <property type="term" value="F:glutamate-tRNA ligase activity"/>
    <property type="evidence" value="ECO:0007669"/>
    <property type="project" value="UniProtKB-EC"/>
</dbReference>
<evidence type="ECO:0000256" key="4">
    <source>
        <dbReference type="ARBA" id="ARBA00022598"/>
    </source>
</evidence>
<dbReference type="NCBIfam" id="TIGR00464">
    <property type="entry name" value="gltX_bact"/>
    <property type="match status" value="1"/>
</dbReference>
<gene>
    <name evidence="13" type="ORF">BAUCODRAFT_105756</name>
</gene>
<dbReference type="InterPro" id="IPR033910">
    <property type="entry name" value="GluRS_core"/>
</dbReference>
<evidence type="ECO:0000256" key="2">
    <source>
        <dbReference type="ARBA" id="ARBA00007894"/>
    </source>
</evidence>
<dbReference type="GO" id="GO:0032543">
    <property type="term" value="P:mitochondrial translation"/>
    <property type="evidence" value="ECO:0007669"/>
    <property type="project" value="EnsemblFungi"/>
</dbReference>
<dbReference type="SUPFAM" id="SSF48163">
    <property type="entry name" value="An anticodon-binding domain of class I aminoacyl-tRNA synthetases"/>
    <property type="match status" value="1"/>
</dbReference>
<name>M2LV05_BAUPA</name>
<dbReference type="GO" id="GO:0006424">
    <property type="term" value="P:glutamyl-tRNA aminoacylation"/>
    <property type="evidence" value="ECO:0007669"/>
    <property type="project" value="InterPro"/>
</dbReference>
<reference evidence="13 14" key="1">
    <citation type="journal article" date="2012" name="PLoS Pathog.">
        <title>Diverse lifestyles and strategies of plant pathogenesis encoded in the genomes of eighteen Dothideomycetes fungi.</title>
        <authorList>
            <person name="Ohm R.A."/>
            <person name="Feau N."/>
            <person name="Henrissat B."/>
            <person name="Schoch C.L."/>
            <person name="Horwitz B.A."/>
            <person name="Barry K.W."/>
            <person name="Condon B.J."/>
            <person name="Copeland A.C."/>
            <person name="Dhillon B."/>
            <person name="Glaser F."/>
            <person name="Hesse C.N."/>
            <person name="Kosti I."/>
            <person name="LaButti K."/>
            <person name="Lindquist E.A."/>
            <person name="Lucas S."/>
            <person name="Salamov A.A."/>
            <person name="Bradshaw R.E."/>
            <person name="Ciuffetti L."/>
            <person name="Hamelin R.C."/>
            <person name="Kema G.H.J."/>
            <person name="Lawrence C."/>
            <person name="Scott J.A."/>
            <person name="Spatafora J.W."/>
            <person name="Turgeon B.G."/>
            <person name="de Wit P.J.G.M."/>
            <person name="Zhong S."/>
            <person name="Goodwin S.B."/>
            <person name="Grigoriev I.V."/>
        </authorList>
    </citation>
    <scope>NUCLEOTIDE SEQUENCE [LARGE SCALE GENOMIC DNA]</scope>
    <source>
        <strain evidence="13 14">UAMH 10762</strain>
    </source>
</reference>
<dbReference type="InterPro" id="IPR014729">
    <property type="entry name" value="Rossmann-like_a/b/a_fold"/>
</dbReference>
<evidence type="ECO:0000256" key="9">
    <source>
        <dbReference type="ARBA" id="ARBA00030865"/>
    </source>
</evidence>
<sequence length="612" mass="69110">MKRTTSAPTWFGILRSTDWICSTCQQQARQAYRRQLHNVSRATTFSRGQTTARLDIRQHNAKRNVTSASSPIAGLTRKPILPDGPARTRFAPSPTGDLHIGGLRTALFSYLLAKRTGGQFLVRIEDTDQKRLVAGAEERLLENLEWVGLQWDEGPKAGGPYGPYKQSERNDIYQQHANELLNAGSAYRCFCTPQARTQGSAKFVLSGCSQNCSSLSSEESQDRAFDNKQPFTVKIQRAKPDPKRVYPDLIYGKIQPLKQNVAANLSDGDDEVSVSVADVILMKSDGTPTYHFANVVDDHLMKITHVIRGSEWMASTPLHYDLYSAFGWQPPLFAHVGLLVDENKAKLSKRSAHLALDVRNMRAEHDVLPETLVNFLALLGWSNPTRNDVFDMQGLIEHFDLKLTKGNTMVKFDKLWFLQKQHVARRCEKVRSTGDRSSLASLVDRIVEEVVLRFPQVKERFPEDEKLRDYCEDILLADGKMFQTVKQFVERNRYFFSSERRTDPEYLDGTRLTRNVDIVLSVLVHAAEREGLFGRGGPMDSNSIEKKHRLHAEVMRYLRQGLCNGLPGPSIGIVMAILGHREVLRRLQIEPKVGEGRYLEPPCDAEGSMQAA</sequence>
<dbReference type="GO" id="GO:0000049">
    <property type="term" value="F:tRNA binding"/>
    <property type="evidence" value="ECO:0007669"/>
    <property type="project" value="InterPro"/>
</dbReference>
<evidence type="ECO:0000256" key="11">
    <source>
        <dbReference type="RuleBase" id="RU363037"/>
    </source>
</evidence>
<dbReference type="Proteomes" id="UP000011761">
    <property type="component" value="Unassembled WGS sequence"/>
</dbReference>
<keyword evidence="4 11" id="KW-0436">Ligase</keyword>